<protein>
    <recommendedName>
        <fullName evidence="3">Fatty-acid and retinol-binding protein 1</fullName>
    </recommendedName>
</protein>
<dbReference type="PANTHER" id="PTHR31418:SF7">
    <property type="entry name" value="FATTY-ACID AND RETINOL-BINDING PROTEIN 1"/>
    <property type="match status" value="1"/>
</dbReference>
<dbReference type="Proteomes" id="UP001432322">
    <property type="component" value="Unassembled WGS sequence"/>
</dbReference>
<comment type="subcellular location">
    <subcellularLocation>
        <location evidence="1">Secreted</location>
    </subcellularLocation>
</comment>
<dbReference type="EMBL" id="BTSY01000002">
    <property type="protein sequence ID" value="GMT13823.1"/>
    <property type="molecule type" value="Genomic_DNA"/>
</dbReference>
<comment type="similarity">
    <text evidence="2">Belongs to the fatty-acid and retinol-binding protein (FARBP) family.</text>
</comment>
<gene>
    <name evidence="8" type="ORF">PFISCL1PPCAC_5120</name>
</gene>
<dbReference type="PANTHER" id="PTHR31418">
    <property type="entry name" value="FATTY-ACID AND RETINOL-BINDING PROTEIN 1"/>
    <property type="match status" value="1"/>
</dbReference>
<keyword evidence="7" id="KW-0446">Lipid-binding</keyword>
<feature type="non-terminal residue" evidence="8">
    <location>
        <position position="1"/>
    </location>
</feature>
<proteinExistence type="inferred from homology"/>
<evidence type="ECO:0000256" key="2">
    <source>
        <dbReference type="ARBA" id="ARBA00006648"/>
    </source>
</evidence>
<dbReference type="GO" id="GO:0005576">
    <property type="term" value="C:extracellular region"/>
    <property type="evidence" value="ECO:0007669"/>
    <property type="project" value="UniProtKB-SubCell"/>
</dbReference>
<evidence type="ECO:0000256" key="4">
    <source>
        <dbReference type="ARBA" id="ARBA00022525"/>
    </source>
</evidence>
<dbReference type="AlphaFoldDB" id="A0AAV5V655"/>
<dbReference type="InterPro" id="IPR008632">
    <property type="entry name" value="Gp-FAR-1"/>
</dbReference>
<keyword evidence="4" id="KW-0964">Secreted</keyword>
<evidence type="ECO:0000256" key="1">
    <source>
        <dbReference type="ARBA" id="ARBA00004613"/>
    </source>
</evidence>
<evidence type="ECO:0000256" key="3">
    <source>
        <dbReference type="ARBA" id="ARBA00017453"/>
    </source>
</evidence>
<evidence type="ECO:0000313" key="8">
    <source>
        <dbReference type="EMBL" id="GMT13823.1"/>
    </source>
</evidence>
<sequence length="239" mass="27018">SAETALLHFTGPTNPEMRLIVFFALLAIGCGALDVDGLMKLCESEELICNRDAIESIFVEEAKKIGITVDEHAKQCKKDYTSELTAVEQMIMKMEMMKVKKLGTYRVRFNTSSEVIPYIKKHLPSTYGLFEPRLASLKVVEAKLSKETRAYLEGVYALLLDSVVRVSQEDLSTKEKFAVAILREVVTFFQKAVDNYEKLPESVKTDLERHACVRTTYRTFSETGFIAKYKAMMDTLGAQ</sequence>
<dbReference type="GO" id="GO:0008289">
    <property type="term" value="F:lipid binding"/>
    <property type="evidence" value="ECO:0007669"/>
    <property type="project" value="UniProtKB-KW"/>
</dbReference>
<keyword evidence="5" id="KW-0732">Signal</keyword>
<evidence type="ECO:0000256" key="5">
    <source>
        <dbReference type="ARBA" id="ARBA00022729"/>
    </source>
</evidence>
<reference evidence="8" key="1">
    <citation type="submission" date="2023-10" db="EMBL/GenBank/DDBJ databases">
        <title>Genome assembly of Pristionchus species.</title>
        <authorList>
            <person name="Yoshida K."/>
            <person name="Sommer R.J."/>
        </authorList>
    </citation>
    <scope>NUCLEOTIDE SEQUENCE</scope>
    <source>
        <strain evidence="8">RS5133</strain>
    </source>
</reference>
<keyword evidence="9" id="KW-1185">Reference proteome</keyword>
<keyword evidence="6" id="KW-0175">Coiled coil</keyword>
<evidence type="ECO:0000256" key="7">
    <source>
        <dbReference type="ARBA" id="ARBA00023121"/>
    </source>
</evidence>
<evidence type="ECO:0000256" key="6">
    <source>
        <dbReference type="ARBA" id="ARBA00023054"/>
    </source>
</evidence>
<comment type="caution">
    <text evidence="8">The sequence shown here is derived from an EMBL/GenBank/DDBJ whole genome shotgun (WGS) entry which is preliminary data.</text>
</comment>
<organism evidence="8 9">
    <name type="scientific">Pristionchus fissidentatus</name>
    <dbReference type="NCBI Taxonomy" id="1538716"/>
    <lineage>
        <taxon>Eukaryota</taxon>
        <taxon>Metazoa</taxon>
        <taxon>Ecdysozoa</taxon>
        <taxon>Nematoda</taxon>
        <taxon>Chromadorea</taxon>
        <taxon>Rhabditida</taxon>
        <taxon>Rhabditina</taxon>
        <taxon>Diplogasteromorpha</taxon>
        <taxon>Diplogasteroidea</taxon>
        <taxon>Neodiplogasteridae</taxon>
        <taxon>Pristionchus</taxon>
    </lineage>
</organism>
<accession>A0AAV5V655</accession>
<name>A0AAV5V655_9BILA</name>
<evidence type="ECO:0000313" key="9">
    <source>
        <dbReference type="Proteomes" id="UP001432322"/>
    </source>
</evidence>